<evidence type="ECO:0000313" key="7">
    <source>
        <dbReference type="Proteomes" id="UP000319663"/>
    </source>
</evidence>
<dbReference type="Gene3D" id="3.50.50.60">
    <property type="entry name" value="FAD/NAD(P)-binding domain"/>
    <property type="match status" value="1"/>
</dbReference>
<keyword evidence="3" id="KW-0285">Flavoprotein</keyword>
<comment type="cofactor">
    <cofactor evidence="2">
        <name>FAD</name>
        <dbReference type="ChEBI" id="CHEBI:57692"/>
    </cofactor>
</comment>
<evidence type="ECO:0000259" key="5">
    <source>
        <dbReference type="PROSITE" id="PS00624"/>
    </source>
</evidence>
<dbReference type="Pfam" id="PF00732">
    <property type="entry name" value="GMC_oxred_N"/>
    <property type="match status" value="1"/>
</dbReference>
<dbReference type="GO" id="GO:0050660">
    <property type="term" value="F:flavin adenine dinucleotide binding"/>
    <property type="evidence" value="ECO:0007669"/>
    <property type="project" value="InterPro"/>
</dbReference>
<dbReference type="InterPro" id="IPR012132">
    <property type="entry name" value="GMC_OxRdtase"/>
</dbReference>
<dbReference type="SUPFAM" id="SSF51905">
    <property type="entry name" value="FAD/NAD(P)-binding domain"/>
    <property type="match status" value="1"/>
</dbReference>
<dbReference type="InterPro" id="IPR036188">
    <property type="entry name" value="FAD/NAD-bd_sf"/>
</dbReference>
<sequence>MATVKVIDFIQTPFDFLIVGGGTAGLVLAARLSEEPGIQVGVIEAGSLRLGDPKVDLPTGPGQMLGDPGYDWNFESIPQAGANAKAYHIPRGRMLGGSSGINFMSYNRPSAEDIDDWANKLGVKGWTWSELLPYFKRSENLEPIEPSASCPVSPKVHGTGGPIHTSIGPWQAPIEESLLAAFDEAARLQRPAEPYSGAHLGFYRSLFTLDRTSTPVRSYAVSGYYAPVMGRPNLKVLENAQVCRILLSDASDGIPVAEGVELHHAGARYAVSARREVILSAGSVQSPQLLELSGIGDPSVLEGAGIACRVANTDVGSNLQEHTMSAVSYECADGIMSVDSLFKDPALLEEHQSLYAKNHSGALSGSVSLMGFTPYSSLSTETQVDATMARIFDAPSVSGRLSQQNASYQRRQQEAVAARMQNRWSADIQFIGTPAYFNTAAGYASCAKIMSGPPVGYSACYSIVVSNMYPLSRGSVHVRTSNPMDAPAIDPGFLSHPVDVDVLAAGIVFADRVFRSTLLNGKVRRRVSPPAGLDLSNMDEARQFVRNHIVPYHHALGTCAMGQVVDEKLRVKGVRRLRVVDASVMPMQVSAAIMATVYAIAERASDIIKKDCGFGRRLRAHI</sequence>
<dbReference type="Gene3D" id="3.30.560.10">
    <property type="entry name" value="Glucose Oxidase, domain 3"/>
    <property type="match status" value="1"/>
</dbReference>
<comment type="caution">
    <text evidence="6">The sequence shown here is derived from an EMBL/GenBank/DDBJ whole genome shotgun (WGS) entry which is preliminary data.</text>
</comment>
<dbReference type="PROSITE" id="PS00624">
    <property type="entry name" value="GMC_OXRED_2"/>
    <property type="match status" value="1"/>
</dbReference>
<dbReference type="Proteomes" id="UP000319663">
    <property type="component" value="Unassembled WGS sequence"/>
</dbReference>
<organism evidence="6 7">
    <name type="scientific">Monascus purpureus</name>
    <name type="common">Red mold</name>
    <name type="synonym">Monascus anka</name>
    <dbReference type="NCBI Taxonomy" id="5098"/>
    <lineage>
        <taxon>Eukaryota</taxon>
        <taxon>Fungi</taxon>
        <taxon>Dikarya</taxon>
        <taxon>Ascomycota</taxon>
        <taxon>Pezizomycotina</taxon>
        <taxon>Eurotiomycetes</taxon>
        <taxon>Eurotiomycetidae</taxon>
        <taxon>Eurotiales</taxon>
        <taxon>Aspergillaceae</taxon>
        <taxon>Monascus</taxon>
    </lineage>
</organism>
<keyword evidence="7" id="KW-1185">Reference proteome</keyword>
<protein>
    <submittedName>
        <fullName evidence="6">Dehydrogenase mpl7</fullName>
    </submittedName>
</protein>
<dbReference type="InterPro" id="IPR007867">
    <property type="entry name" value="GMC_OxRtase_C"/>
</dbReference>
<comment type="similarity">
    <text evidence="1 3">Belongs to the GMC oxidoreductase family.</text>
</comment>
<gene>
    <name evidence="6" type="primary">MPL7</name>
    <name evidence="6" type="ORF">MPDQ_003574</name>
</gene>
<feature type="binding site" evidence="2">
    <location>
        <position position="552"/>
    </location>
    <ligand>
        <name>substrate</name>
    </ligand>
</feature>
<name>A0A507QMZ3_MONPU</name>
<dbReference type="AlphaFoldDB" id="A0A507QMZ3"/>
<feature type="domain" description="Glucose-methanol-choline oxidoreductase N-terminal" evidence="4">
    <location>
        <begin position="92"/>
        <end position="115"/>
    </location>
</feature>
<dbReference type="PANTHER" id="PTHR11552">
    <property type="entry name" value="GLUCOSE-METHANOL-CHOLINE GMC OXIDOREDUCTASE"/>
    <property type="match status" value="1"/>
</dbReference>
<dbReference type="PIRSF" id="PIRSF000137">
    <property type="entry name" value="Alcohol_oxidase"/>
    <property type="match status" value="1"/>
</dbReference>
<accession>A0A507QMZ3</accession>
<proteinExistence type="inferred from homology"/>
<dbReference type="SMR" id="A0A507QMZ3"/>
<dbReference type="GO" id="GO:0016614">
    <property type="term" value="F:oxidoreductase activity, acting on CH-OH group of donors"/>
    <property type="evidence" value="ECO:0007669"/>
    <property type="project" value="InterPro"/>
</dbReference>
<evidence type="ECO:0000256" key="3">
    <source>
        <dbReference type="RuleBase" id="RU003968"/>
    </source>
</evidence>
<evidence type="ECO:0000256" key="1">
    <source>
        <dbReference type="ARBA" id="ARBA00010790"/>
    </source>
</evidence>
<feature type="binding site" evidence="2">
    <location>
        <position position="242"/>
    </location>
    <ligand>
        <name>FAD</name>
        <dbReference type="ChEBI" id="CHEBI:57692"/>
    </ligand>
</feature>
<evidence type="ECO:0000256" key="2">
    <source>
        <dbReference type="PIRSR" id="PIRSR000137-2"/>
    </source>
</evidence>
<dbReference type="PANTHER" id="PTHR11552:SF210">
    <property type="entry name" value="GLUCOSE-METHANOL-CHOLINE OXIDOREDUCTASE N-TERMINAL DOMAIN-CONTAINING PROTEIN-RELATED"/>
    <property type="match status" value="1"/>
</dbReference>
<keyword evidence="2 3" id="KW-0274">FAD</keyword>
<dbReference type="OrthoDB" id="269227at2759"/>
<dbReference type="STRING" id="5098.A0A507QMZ3"/>
<dbReference type="SUPFAM" id="SSF54373">
    <property type="entry name" value="FAD-linked reductases, C-terminal domain"/>
    <property type="match status" value="1"/>
</dbReference>
<dbReference type="InterPro" id="IPR000172">
    <property type="entry name" value="GMC_OxRdtase_N"/>
</dbReference>
<evidence type="ECO:0000259" key="4">
    <source>
        <dbReference type="PROSITE" id="PS00623"/>
    </source>
</evidence>
<dbReference type="PROSITE" id="PS00623">
    <property type="entry name" value="GMC_OXRED_1"/>
    <property type="match status" value="1"/>
</dbReference>
<dbReference type="Pfam" id="PF05199">
    <property type="entry name" value="GMC_oxred_C"/>
    <property type="match status" value="1"/>
</dbReference>
<dbReference type="EMBL" id="VIFY01000224">
    <property type="protein sequence ID" value="TQB68360.1"/>
    <property type="molecule type" value="Genomic_DNA"/>
</dbReference>
<feature type="domain" description="Glucose-methanol-choline oxidoreductase N-terminal" evidence="5">
    <location>
        <begin position="282"/>
        <end position="296"/>
    </location>
</feature>
<evidence type="ECO:0000313" key="6">
    <source>
        <dbReference type="EMBL" id="TQB68360.1"/>
    </source>
</evidence>
<reference evidence="6 7" key="1">
    <citation type="submission" date="2019-06" db="EMBL/GenBank/DDBJ databases">
        <title>Wine fermentation using esterase from Monascus purpureus.</title>
        <authorList>
            <person name="Geng C."/>
            <person name="Zhang Y."/>
        </authorList>
    </citation>
    <scope>NUCLEOTIDE SEQUENCE [LARGE SCALE GENOMIC DNA]</scope>
    <source>
        <strain evidence="6">HQ1</strain>
    </source>
</reference>